<dbReference type="RefSeq" id="WP_138176067.1">
    <property type="nucleotide sequence ID" value="NZ_CP034412.1"/>
</dbReference>
<evidence type="ECO:0000313" key="8">
    <source>
        <dbReference type="Proteomes" id="UP000307000"/>
    </source>
</evidence>
<evidence type="ECO:0000256" key="3">
    <source>
        <dbReference type="ARBA" id="ARBA00022989"/>
    </source>
</evidence>
<organism evidence="7 8">
    <name type="scientific">Glutamicibacter creatinolyticus</name>
    <dbReference type="NCBI Taxonomy" id="162496"/>
    <lineage>
        <taxon>Bacteria</taxon>
        <taxon>Bacillati</taxon>
        <taxon>Actinomycetota</taxon>
        <taxon>Actinomycetes</taxon>
        <taxon>Micrococcales</taxon>
        <taxon>Micrococcaceae</taxon>
        <taxon>Glutamicibacter</taxon>
    </lineage>
</organism>
<feature type="transmembrane region" description="Helical" evidence="5">
    <location>
        <begin position="23"/>
        <end position="46"/>
    </location>
</feature>
<dbReference type="GO" id="GO:0140359">
    <property type="term" value="F:ABC-type transporter activity"/>
    <property type="evidence" value="ECO:0007669"/>
    <property type="project" value="InterPro"/>
</dbReference>
<dbReference type="AlphaFoldDB" id="A0A5B7WWL0"/>
<evidence type="ECO:0000259" key="6">
    <source>
        <dbReference type="Pfam" id="PF12698"/>
    </source>
</evidence>
<dbReference type="PANTHER" id="PTHR43471">
    <property type="entry name" value="ABC TRANSPORTER PERMEASE"/>
    <property type="match status" value="1"/>
</dbReference>
<feature type="domain" description="ABC-2 type transporter transmembrane" evidence="6">
    <location>
        <begin position="22"/>
        <end position="362"/>
    </location>
</feature>
<evidence type="ECO:0000256" key="1">
    <source>
        <dbReference type="ARBA" id="ARBA00004141"/>
    </source>
</evidence>
<dbReference type="EMBL" id="CP034412">
    <property type="protein sequence ID" value="QCY48441.1"/>
    <property type="molecule type" value="Genomic_DNA"/>
</dbReference>
<name>A0A5B7WWL0_9MICC</name>
<dbReference type="PANTHER" id="PTHR43471:SF3">
    <property type="entry name" value="ABC TRANSPORTER PERMEASE PROTEIN NATB"/>
    <property type="match status" value="1"/>
</dbReference>
<evidence type="ECO:0000313" key="7">
    <source>
        <dbReference type="EMBL" id="QCY48441.1"/>
    </source>
</evidence>
<evidence type="ECO:0000256" key="4">
    <source>
        <dbReference type="ARBA" id="ARBA00023136"/>
    </source>
</evidence>
<reference evidence="7 8" key="1">
    <citation type="submission" date="2018-12" db="EMBL/GenBank/DDBJ databases">
        <title>Complete Genome Sequence of Glutamicibacter creatinolyticus strain LGCM259,isolated from an abscess of a 12-year-old mare in Italy.</title>
        <authorList>
            <person name="Santos R.G."/>
            <person name="Silva A.L."/>
            <person name="Seyffert N."/>
            <person name="Castro T.L.P."/>
            <person name="Attili A.R."/>
            <person name="Rifici C."/>
            <person name="Mazzullo G."/>
            <person name="Brenig B."/>
            <person name="Venanzi F."/>
            <person name="Azevedo V."/>
        </authorList>
    </citation>
    <scope>NUCLEOTIDE SEQUENCE [LARGE SCALE GENOMIC DNA]</scope>
    <source>
        <strain evidence="7 8">LGCM 259</strain>
    </source>
</reference>
<keyword evidence="3 5" id="KW-1133">Transmembrane helix</keyword>
<comment type="subcellular location">
    <subcellularLocation>
        <location evidence="1">Membrane</location>
        <topology evidence="1">Multi-pass membrane protein</topology>
    </subcellularLocation>
</comment>
<keyword evidence="4 5" id="KW-0472">Membrane</keyword>
<dbReference type="KEGG" id="gcr:GcLGCM259_2734"/>
<evidence type="ECO:0000256" key="5">
    <source>
        <dbReference type="SAM" id="Phobius"/>
    </source>
</evidence>
<proteinExistence type="predicted"/>
<feature type="transmembrane region" description="Helical" evidence="5">
    <location>
        <begin position="298"/>
        <end position="322"/>
    </location>
</feature>
<feature type="transmembrane region" description="Helical" evidence="5">
    <location>
        <begin position="168"/>
        <end position="192"/>
    </location>
</feature>
<protein>
    <submittedName>
        <fullName evidence="7">ABC-2 family transporter protein</fullName>
    </submittedName>
</protein>
<keyword evidence="2 5" id="KW-0812">Transmembrane</keyword>
<dbReference type="InterPro" id="IPR013525">
    <property type="entry name" value="ABC2_TM"/>
</dbReference>
<feature type="transmembrane region" description="Helical" evidence="5">
    <location>
        <begin position="221"/>
        <end position="247"/>
    </location>
</feature>
<sequence length="388" mass="41643">MSTTPAWLTVTLREVETKVRDKAFIISTLITVGLIVGSIALSGFLANRTSTYTVAGADQPSLQVLEHAQQTQPQDVDLSVQNLPDDQARQQVEAGTLDAVLHSTGPGKFTLTGGEEVPAKLRSLLDTSVEQVLTAELLSSAGIDPGQLPADTALSVTLLQGDAERNSMIQAMAFIFSFLFYMAALIFGMPIANSVIEEKQNRVVEILASTIRLRELLAGKIIGNVILALGQLLLFLGVGLLAAWLAPIEIPFLGVVFQVATWFVVFFLAGFLVLAGCWAALGALATRTEDLQQSSGPVVTVLIGILFIGLYAKGTVLVIASYVPIVSSVAMPIRLLTGQVPWFEPVLSLLVALAFCWVVLVFAERIYRRAVMHTGGALTLRKALKLEE</sequence>
<evidence type="ECO:0000256" key="2">
    <source>
        <dbReference type="ARBA" id="ARBA00022692"/>
    </source>
</evidence>
<feature type="transmembrane region" description="Helical" evidence="5">
    <location>
        <begin position="342"/>
        <end position="363"/>
    </location>
</feature>
<accession>A0A5B7WWL0</accession>
<dbReference type="Pfam" id="PF12698">
    <property type="entry name" value="ABC2_membrane_3"/>
    <property type="match status" value="1"/>
</dbReference>
<gene>
    <name evidence="7" type="ORF">GcLGCM259_2734</name>
</gene>
<dbReference type="Proteomes" id="UP000307000">
    <property type="component" value="Chromosome"/>
</dbReference>
<keyword evidence="8" id="KW-1185">Reference proteome</keyword>
<feature type="transmembrane region" description="Helical" evidence="5">
    <location>
        <begin position="259"/>
        <end position="286"/>
    </location>
</feature>
<dbReference type="GO" id="GO:0016020">
    <property type="term" value="C:membrane"/>
    <property type="evidence" value="ECO:0007669"/>
    <property type="project" value="UniProtKB-SubCell"/>
</dbReference>